<proteinExistence type="predicted"/>
<accession>A0ABY7BLU9</accession>
<name>A0ABY7BLU9_9FIRM</name>
<dbReference type="InterPro" id="IPR002763">
    <property type="entry name" value="DUF72"/>
</dbReference>
<dbReference type="Gene3D" id="3.20.20.410">
    <property type="entry name" value="Protein of unknown function UPF0759"/>
    <property type="match status" value="1"/>
</dbReference>
<evidence type="ECO:0000313" key="1">
    <source>
        <dbReference type="EMBL" id="WAM33784.1"/>
    </source>
</evidence>
<dbReference type="InterPro" id="IPR036520">
    <property type="entry name" value="UPF0759_sf"/>
</dbReference>
<sequence length="248" mass="29283">MLNKLYIGTSGWAYSHWKEIFYPASLPHEKRLEFYSKHFVTCEVNSSFYHLPQQKTIINWYNSTPEGFVFSVKAPRSITHLKRLFEVDDEWEKFKSRIELLKEKLGPILLQFPPGFKKDEENLQKLINFLRGKEKFRFALEFRHKSWCNEQVYEILKSFNAAWVIADSSRYPGAKVVTAHFCYIRMHGPQSLYSSSYSDKQLKELADEIRQYAKVCNEIYVYFNNDVNGCAVQNARSLLELTAQIFEN</sequence>
<evidence type="ECO:0000313" key="2">
    <source>
        <dbReference type="Proteomes" id="UP001164909"/>
    </source>
</evidence>
<keyword evidence="2" id="KW-1185">Reference proteome</keyword>
<dbReference type="EMBL" id="CP113865">
    <property type="protein sequence ID" value="WAM33784.1"/>
    <property type="molecule type" value="Genomic_DNA"/>
</dbReference>
<dbReference type="Proteomes" id="UP001164909">
    <property type="component" value="Chromosome"/>
</dbReference>
<organism evidence="1 2">
    <name type="scientific">Caldicellulosiruptor morganii</name>
    <dbReference type="NCBI Taxonomy" id="1387555"/>
    <lineage>
        <taxon>Bacteria</taxon>
        <taxon>Bacillati</taxon>
        <taxon>Bacillota</taxon>
        <taxon>Bacillota incertae sedis</taxon>
        <taxon>Caldicellulosiruptorales</taxon>
        <taxon>Caldicellulosiruptoraceae</taxon>
        <taxon>Caldicellulosiruptor</taxon>
    </lineage>
</organism>
<dbReference type="PANTHER" id="PTHR30348:SF4">
    <property type="entry name" value="DUF72 DOMAIN-CONTAINING PROTEIN"/>
    <property type="match status" value="1"/>
</dbReference>
<reference evidence="1" key="1">
    <citation type="submission" date="2022-12" db="EMBL/GenBank/DDBJ databases">
        <authorList>
            <person name="Bing R.G."/>
            <person name="Willard D.J."/>
            <person name="Manesh M.J.H."/>
            <person name="Laemthong T."/>
            <person name="Crosby J.R."/>
            <person name="Kelly R.M."/>
        </authorList>
    </citation>
    <scope>NUCLEOTIDE SEQUENCE</scope>
    <source>
        <strain evidence="1">DSM 8990</strain>
    </source>
</reference>
<dbReference type="Pfam" id="PF01904">
    <property type="entry name" value="DUF72"/>
    <property type="match status" value="1"/>
</dbReference>
<gene>
    <name evidence="1" type="ORF">OTK00_002325</name>
</gene>
<dbReference type="PANTHER" id="PTHR30348">
    <property type="entry name" value="UNCHARACTERIZED PROTEIN YECE"/>
    <property type="match status" value="1"/>
</dbReference>
<dbReference type="SUPFAM" id="SSF117396">
    <property type="entry name" value="TM1631-like"/>
    <property type="match status" value="1"/>
</dbReference>
<dbReference type="RefSeq" id="WP_045168693.1">
    <property type="nucleotide sequence ID" value="NZ_CP113865.1"/>
</dbReference>
<protein>
    <submittedName>
        <fullName evidence="1">DUF72 domain-containing protein</fullName>
    </submittedName>
</protein>